<dbReference type="CDD" id="cd17536">
    <property type="entry name" value="REC_YesN-like"/>
    <property type="match status" value="1"/>
</dbReference>
<comment type="subcellular location">
    <subcellularLocation>
        <location evidence="1">Cytoplasm</location>
    </subcellularLocation>
</comment>
<keyword evidence="6" id="KW-0238">DNA-binding</keyword>
<dbReference type="InterPro" id="IPR020449">
    <property type="entry name" value="Tscrpt_reg_AraC-type_HTH"/>
</dbReference>
<evidence type="ECO:0000256" key="6">
    <source>
        <dbReference type="ARBA" id="ARBA00023125"/>
    </source>
</evidence>
<evidence type="ECO:0000256" key="5">
    <source>
        <dbReference type="ARBA" id="ARBA00023015"/>
    </source>
</evidence>
<keyword evidence="5" id="KW-0805">Transcription regulation</keyword>
<evidence type="ECO:0000256" key="3">
    <source>
        <dbReference type="ARBA" id="ARBA00022553"/>
    </source>
</evidence>
<dbReference type="PANTHER" id="PTHR42713">
    <property type="entry name" value="HISTIDINE KINASE-RELATED"/>
    <property type="match status" value="1"/>
</dbReference>
<keyword evidence="7" id="KW-0804">Transcription</keyword>
<gene>
    <name evidence="11" type="ORF">P9989_04595</name>
</gene>
<accession>A0ABY8IZJ8</accession>
<organism evidence="11 12">
    <name type="scientific">Halobacillus naozhouensis</name>
    <dbReference type="NCBI Taxonomy" id="554880"/>
    <lineage>
        <taxon>Bacteria</taxon>
        <taxon>Bacillati</taxon>
        <taxon>Bacillota</taxon>
        <taxon>Bacilli</taxon>
        <taxon>Bacillales</taxon>
        <taxon>Bacillaceae</taxon>
        <taxon>Halobacillus</taxon>
    </lineage>
</organism>
<evidence type="ECO:0000256" key="4">
    <source>
        <dbReference type="ARBA" id="ARBA00023012"/>
    </source>
</evidence>
<dbReference type="EMBL" id="CP121671">
    <property type="protein sequence ID" value="WFT75673.1"/>
    <property type="molecule type" value="Genomic_DNA"/>
</dbReference>
<dbReference type="RefSeq" id="WP_283077639.1">
    <property type="nucleotide sequence ID" value="NZ_CP121671.1"/>
</dbReference>
<sequence length="517" mass="59943">MTCNLMIVDDEQMIRQGLATTIPWNDYGIEVAASAVDGIDARQQLNKLSIDIVLTDIRMPNMDGLALASHLAEYHPHIKVIMVSGYDDFSYAQQAVKIGVEDYLLKPVDIDDLIVLIQKVAREIENTRSDQKHLQKTYLENAIYHQVWGLPLQSPQELHAYHQVPVLPFVSMVKHYKDVTKYKNDDELDAFKQKWQQNLHLKLEEHGYSSLSIFTEPNVLLTCLTNNTGRLPTGSEVTDLLLDIDMEPGLIHLPYSTFVIIQDLHEAYNKMNHQLSTFPLLSDEQVWVGQKEPTNLKTIPDSFVDEWSQSLFQFDTESVHRNIDRMFTHMEEENFSFRETIHAISHLLKKSTDQYESLLGREAATEDFHDYSTINFWEYNSYGLIKGLFQKDIQQLLKQLHSHQTNPKAWLIERAIEYIQTYYTSEIKAQEVADVINISPNYFSSLFKQQTGKKFNEYIHELRITHAKTLLTETPFKVSEIAEEVGYQEYKHFVKVFKKQAGITPTKYRKLMAVQSS</sequence>
<keyword evidence="3 8" id="KW-0597">Phosphoprotein</keyword>
<evidence type="ECO:0000256" key="1">
    <source>
        <dbReference type="ARBA" id="ARBA00004496"/>
    </source>
</evidence>
<dbReference type="PANTHER" id="PTHR42713:SF3">
    <property type="entry name" value="TRANSCRIPTIONAL REGULATORY PROTEIN HPTR"/>
    <property type="match status" value="1"/>
</dbReference>
<dbReference type="SMART" id="SM00342">
    <property type="entry name" value="HTH_ARAC"/>
    <property type="match status" value="1"/>
</dbReference>
<name>A0ABY8IZJ8_9BACI</name>
<dbReference type="PRINTS" id="PR00032">
    <property type="entry name" value="HTHARAC"/>
</dbReference>
<feature type="domain" description="HTH araC/xylS-type" evidence="9">
    <location>
        <begin position="413"/>
        <end position="511"/>
    </location>
</feature>
<dbReference type="SMART" id="SM00448">
    <property type="entry name" value="REC"/>
    <property type="match status" value="1"/>
</dbReference>
<dbReference type="Gene3D" id="3.40.50.2300">
    <property type="match status" value="1"/>
</dbReference>
<reference evidence="11 12" key="1">
    <citation type="submission" date="2023-04" db="EMBL/GenBank/DDBJ databases">
        <title>Genome sequence of Halobacillus naozhouensis KACC 21980.</title>
        <authorList>
            <person name="Kim S."/>
            <person name="Heo J."/>
            <person name="Kwon S.-W."/>
        </authorList>
    </citation>
    <scope>NUCLEOTIDE SEQUENCE [LARGE SCALE GENOMIC DNA]</scope>
    <source>
        <strain evidence="11 12">KCTC 13234</strain>
    </source>
</reference>
<dbReference type="PROSITE" id="PS01124">
    <property type="entry name" value="HTH_ARAC_FAMILY_2"/>
    <property type="match status" value="1"/>
</dbReference>
<dbReference type="SUPFAM" id="SSF46689">
    <property type="entry name" value="Homeodomain-like"/>
    <property type="match status" value="2"/>
</dbReference>
<dbReference type="SUPFAM" id="SSF52172">
    <property type="entry name" value="CheY-like"/>
    <property type="match status" value="1"/>
</dbReference>
<dbReference type="Pfam" id="PF00072">
    <property type="entry name" value="Response_reg"/>
    <property type="match status" value="1"/>
</dbReference>
<dbReference type="Gene3D" id="1.10.10.60">
    <property type="entry name" value="Homeodomain-like"/>
    <property type="match status" value="2"/>
</dbReference>
<evidence type="ECO:0000313" key="12">
    <source>
        <dbReference type="Proteomes" id="UP001221597"/>
    </source>
</evidence>
<protein>
    <submittedName>
        <fullName evidence="11">Response regulator</fullName>
    </submittedName>
</protein>
<dbReference type="InterPro" id="IPR051552">
    <property type="entry name" value="HptR"/>
</dbReference>
<dbReference type="InterPro" id="IPR001789">
    <property type="entry name" value="Sig_transdc_resp-reg_receiver"/>
</dbReference>
<dbReference type="InterPro" id="IPR009057">
    <property type="entry name" value="Homeodomain-like_sf"/>
</dbReference>
<dbReference type="InterPro" id="IPR011006">
    <property type="entry name" value="CheY-like_superfamily"/>
</dbReference>
<keyword evidence="2" id="KW-0963">Cytoplasm</keyword>
<evidence type="ECO:0000256" key="2">
    <source>
        <dbReference type="ARBA" id="ARBA00022490"/>
    </source>
</evidence>
<dbReference type="InterPro" id="IPR018062">
    <property type="entry name" value="HTH_AraC-typ_CS"/>
</dbReference>
<keyword evidence="12" id="KW-1185">Reference proteome</keyword>
<feature type="modified residue" description="4-aspartylphosphate" evidence="8">
    <location>
        <position position="56"/>
    </location>
</feature>
<dbReference type="PROSITE" id="PS50110">
    <property type="entry name" value="RESPONSE_REGULATORY"/>
    <property type="match status" value="1"/>
</dbReference>
<dbReference type="Proteomes" id="UP001221597">
    <property type="component" value="Chromosome"/>
</dbReference>
<proteinExistence type="predicted"/>
<evidence type="ECO:0000256" key="7">
    <source>
        <dbReference type="ARBA" id="ARBA00023163"/>
    </source>
</evidence>
<keyword evidence="4" id="KW-0902">Two-component regulatory system</keyword>
<feature type="domain" description="Response regulatory" evidence="10">
    <location>
        <begin position="4"/>
        <end position="121"/>
    </location>
</feature>
<evidence type="ECO:0000313" key="11">
    <source>
        <dbReference type="EMBL" id="WFT75673.1"/>
    </source>
</evidence>
<dbReference type="InterPro" id="IPR018060">
    <property type="entry name" value="HTH_AraC"/>
</dbReference>
<evidence type="ECO:0000259" key="10">
    <source>
        <dbReference type="PROSITE" id="PS50110"/>
    </source>
</evidence>
<dbReference type="Pfam" id="PF12833">
    <property type="entry name" value="HTH_18"/>
    <property type="match status" value="1"/>
</dbReference>
<dbReference type="PROSITE" id="PS00041">
    <property type="entry name" value="HTH_ARAC_FAMILY_1"/>
    <property type="match status" value="1"/>
</dbReference>
<evidence type="ECO:0000259" key="9">
    <source>
        <dbReference type="PROSITE" id="PS01124"/>
    </source>
</evidence>
<evidence type="ECO:0000256" key="8">
    <source>
        <dbReference type="PROSITE-ProRule" id="PRU00169"/>
    </source>
</evidence>